<reference evidence="1" key="1">
    <citation type="submission" date="2016-03" db="EMBL/GenBank/DDBJ databases">
        <authorList>
            <person name="Borrel G."/>
            <person name="Mccann A."/>
            <person name="O'Toole P.W."/>
        </authorList>
    </citation>
    <scope>NUCLEOTIDE SEQUENCE</scope>
    <source>
        <strain evidence="1">183</strain>
    </source>
</reference>
<name>A0A8J8PHS5_9ARCH</name>
<gene>
    <name evidence="1" type="ORF">A3207_00845</name>
</gene>
<sequence>MNGLHLKIALTICTIIILATVLFHVEFDKNDNHEECVNNGLTSLFKFDVDCPEVGTSIGGTFFVMQSEHSVKMKMAADLIVGEMDERGVEFFVPAELDIVSILCSYKGVISSEYIHVWEYPTGGNYVRIAREHPSQSGGGQGMLIMELQLSKSVKLSNIDSLTFNVEFGSVSEDVTIPMSH</sequence>
<accession>A0A8J8PHS5</accession>
<dbReference type="EMBL" id="LVVT01000001">
    <property type="protein sequence ID" value="TQS84623.1"/>
    <property type="molecule type" value="Genomic_DNA"/>
</dbReference>
<dbReference type="RefSeq" id="WP_400256325.1">
    <property type="nucleotide sequence ID" value="NZ_CAYAYE010000023.1"/>
</dbReference>
<dbReference type="AlphaFoldDB" id="A0A8J8PHS5"/>
<evidence type="ECO:0000313" key="1">
    <source>
        <dbReference type="EMBL" id="TQS84623.1"/>
    </source>
</evidence>
<dbReference type="Proteomes" id="UP000752814">
    <property type="component" value="Unassembled WGS sequence"/>
</dbReference>
<evidence type="ECO:0000313" key="2">
    <source>
        <dbReference type="Proteomes" id="UP000752814"/>
    </source>
</evidence>
<comment type="caution">
    <text evidence="1">The sequence shown here is derived from an EMBL/GenBank/DDBJ whole genome shotgun (WGS) entry which is preliminary data.</text>
</comment>
<protein>
    <submittedName>
        <fullName evidence="1">Uncharacterized protein</fullName>
    </submittedName>
</protein>
<organism evidence="1 2">
    <name type="scientific">Candidatus Methanomassiliicoccus intestinalis</name>
    <dbReference type="NCBI Taxonomy" id="1406512"/>
    <lineage>
        <taxon>Archaea</taxon>
        <taxon>Methanobacteriati</taxon>
        <taxon>Thermoplasmatota</taxon>
        <taxon>Thermoplasmata</taxon>
        <taxon>Methanomassiliicoccales</taxon>
        <taxon>Methanomassiliicoccaceae</taxon>
        <taxon>Methanomassiliicoccus</taxon>
    </lineage>
</organism>
<proteinExistence type="predicted"/>